<dbReference type="SUPFAM" id="SSF52540">
    <property type="entry name" value="P-loop containing nucleoside triphosphate hydrolases"/>
    <property type="match status" value="1"/>
</dbReference>
<dbReference type="EMBL" id="CP064789">
    <property type="protein sequence ID" value="QSG11866.1"/>
    <property type="molecule type" value="Genomic_DNA"/>
</dbReference>
<dbReference type="Proteomes" id="UP000663305">
    <property type="component" value="Chromosome"/>
</dbReference>
<dbReference type="InterPro" id="IPR027417">
    <property type="entry name" value="P-loop_NTPase"/>
</dbReference>
<dbReference type="GeneID" id="68860983"/>
<accession>A0A897NNS3</accession>
<gene>
    <name evidence="2" type="ORF">HSBGL_1449</name>
</gene>
<dbReference type="RefSeq" id="WP_229126386.1">
    <property type="nucleotide sequence ID" value="NZ_CP064789.1"/>
</dbReference>
<organism evidence="2 3">
    <name type="scientific">Halapricum desulfuricans</name>
    <dbReference type="NCBI Taxonomy" id="2841257"/>
    <lineage>
        <taxon>Archaea</taxon>
        <taxon>Methanobacteriati</taxon>
        <taxon>Methanobacteriota</taxon>
        <taxon>Stenosarchaea group</taxon>
        <taxon>Halobacteria</taxon>
        <taxon>Halobacteriales</taxon>
        <taxon>Haloarculaceae</taxon>
        <taxon>Halapricum</taxon>
    </lineage>
</organism>
<proteinExistence type="predicted"/>
<protein>
    <submittedName>
        <fullName evidence="2">Uncharacterized protein</fullName>
    </submittedName>
</protein>
<sequence>MDLSQCSDDELAEMYESARPTYADDEVEQMRQRSLRGHTDSEFARRYNRAKAGPVGSEEANPVAAANEPIAPPSLADYDVQGVISREFGKQGWTVMKPLLATHATLLLDDIESSRAMMIEGPSGVGKTMLLKTFGGLDEQFCRRSDITPASFVSAGSSTSNSGSNNTDLLPQLEGRTLAVRDAQTWFTGSEQTIESRWRKMARMMDGDGYYRHTAHGKVGYDDIRFNFIGATTPLDPRAWNVMGNVGQRLLFVEWPEEDYEDGWLRSMAEGGERQPVERGRNAVQEILRDLWEFHGGAASVAWTNEPMSEEVEAPLERLARVVAHARGSLQGGKSNIEAPTRIGMHLHDLARGHALIHGRTHLELEDVEVCGQVALSTMPSRRRGIVRALLDPDRDEPLTAGDVETILDVSRPTARDRIDEVAALGFGDIVEATGRGGTTKAVEVNSDFRWPDGVPFPEF</sequence>
<name>A0A897NNS3_9EURY</name>
<dbReference type="AlphaFoldDB" id="A0A897NNS3"/>
<feature type="compositionally biased region" description="Low complexity" evidence="1">
    <location>
        <begin position="58"/>
        <end position="69"/>
    </location>
</feature>
<evidence type="ECO:0000313" key="3">
    <source>
        <dbReference type="Proteomes" id="UP000663305"/>
    </source>
</evidence>
<feature type="region of interest" description="Disordered" evidence="1">
    <location>
        <begin position="52"/>
        <end position="72"/>
    </location>
</feature>
<reference evidence="2" key="1">
    <citation type="submission" date="2020-11" db="EMBL/GenBank/DDBJ databases">
        <title>Carbohydrate-dependent, anaerobic sulfur respiration: A novel catabolism in halophilic archaea.</title>
        <authorList>
            <person name="Sorokin D.Y."/>
            <person name="Messina E."/>
            <person name="Smedile F."/>
            <person name="La Cono V."/>
            <person name="Hallsworth J.E."/>
            <person name="Yakimov M.M."/>
        </authorList>
    </citation>
    <scope>NUCLEOTIDE SEQUENCE</scope>
    <source>
        <strain evidence="2">HSR-Bgl</strain>
    </source>
</reference>
<evidence type="ECO:0000313" key="2">
    <source>
        <dbReference type="EMBL" id="QSG11866.1"/>
    </source>
</evidence>
<evidence type="ECO:0000256" key="1">
    <source>
        <dbReference type="SAM" id="MobiDB-lite"/>
    </source>
</evidence>